<dbReference type="EMBL" id="JAWQEG010001559">
    <property type="protein sequence ID" value="KAK3878373.1"/>
    <property type="molecule type" value="Genomic_DNA"/>
</dbReference>
<protein>
    <submittedName>
        <fullName evidence="2">Uncharacterized protein</fullName>
    </submittedName>
</protein>
<sequence>MGVTGQPFSLSAASFRVDVIQSACAKRRRRETNDNYHSEHREELLQKNGKYRPASRREPPEKRKTQRPALKRDPQKKKVKYRDQQREEILQNKGTYREEHREDISQRIGSLNPTIGQERKYAQVYFLDPEQQDELRAKDSPKLDEIAIYDIHRSLDGSQWINKLRCIGSYLEEENRPENMRIVIDATKRQSNVHPGRLNLPTVSEVTVLMPESNFYSYRDIIIQTHSNEVHISENHHDYDALSYPLLFYLLATTDCIQNSRTTGWQEFESPCIIPTHLLLTNSINFYVANV</sequence>
<dbReference type="PANTHER" id="PTHR45786">
    <property type="entry name" value="DNA BINDING PROTEIN-LIKE"/>
    <property type="match status" value="1"/>
</dbReference>
<dbReference type="PANTHER" id="PTHR45786:SF74">
    <property type="entry name" value="ATP-DEPENDENT DNA HELICASE"/>
    <property type="match status" value="1"/>
</dbReference>
<feature type="region of interest" description="Disordered" evidence="1">
    <location>
        <begin position="27"/>
        <end position="101"/>
    </location>
</feature>
<evidence type="ECO:0000256" key="1">
    <source>
        <dbReference type="SAM" id="MobiDB-lite"/>
    </source>
</evidence>
<dbReference type="AlphaFoldDB" id="A0AAE1FV27"/>
<name>A0AAE1FV27_PETCI</name>
<organism evidence="2 3">
    <name type="scientific">Petrolisthes cinctipes</name>
    <name type="common">Flat porcelain crab</name>
    <dbReference type="NCBI Taxonomy" id="88211"/>
    <lineage>
        <taxon>Eukaryota</taxon>
        <taxon>Metazoa</taxon>
        <taxon>Ecdysozoa</taxon>
        <taxon>Arthropoda</taxon>
        <taxon>Crustacea</taxon>
        <taxon>Multicrustacea</taxon>
        <taxon>Malacostraca</taxon>
        <taxon>Eumalacostraca</taxon>
        <taxon>Eucarida</taxon>
        <taxon>Decapoda</taxon>
        <taxon>Pleocyemata</taxon>
        <taxon>Anomura</taxon>
        <taxon>Galatheoidea</taxon>
        <taxon>Porcellanidae</taxon>
        <taxon>Petrolisthes</taxon>
    </lineage>
</organism>
<proteinExistence type="predicted"/>
<reference evidence="2" key="1">
    <citation type="submission" date="2023-10" db="EMBL/GenBank/DDBJ databases">
        <title>Genome assemblies of two species of porcelain crab, Petrolisthes cinctipes and Petrolisthes manimaculis (Anomura: Porcellanidae).</title>
        <authorList>
            <person name="Angst P."/>
        </authorList>
    </citation>
    <scope>NUCLEOTIDE SEQUENCE</scope>
    <source>
        <strain evidence="2">PB745_01</strain>
        <tissue evidence="2">Gill</tissue>
    </source>
</reference>
<keyword evidence="3" id="KW-1185">Reference proteome</keyword>
<gene>
    <name evidence="2" type="ORF">Pcinc_016957</name>
</gene>
<dbReference type="Proteomes" id="UP001286313">
    <property type="component" value="Unassembled WGS sequence"/>
</dbReference>
<comment type="caution">
    <text evidence="2">The sequence shown here is derived from an EMBL/GenBank/DDBJ whole genome shotgun (WGS) entry which is preliminary data.</text>
</comment>
<evidence type="ECO:0000313" key="2">
    <source>
        <dbReference type="EMBL" id="KAK3878373.1"/>
    </source>
</evidence>
<accession>A0AAE1FV27</accession>
<evidence type="ECO:0000313" key="3">
    <source>
        <dbReference type="Proteomes" id="UP001286313"/>
    </source>
</evidence>
<feature type="compositionally biased region" description="Basic and acidic residues" evidence="1">
    <location>
        <begin position="31"/>
        <end position="45"/>
    </location>
</feature>
<feature type="compositionally biased region" description="Basic and acidic residues" evidence="1">
    <location>
        <begin position="81"/>
        <end position="101"/>
    </location>
</feature>